<organism evidence="8 9">
    <name type="scientific">Musca domestica</name>
    <name type="common">House fly</name>
    <dbReference type="NCBI Taxonomy" id="7370"/>
    <lineage>
        <taxon>Eukaryota</taxon>
        <taxon>Metazoa</taxon>
        <taxon>Ecdysozoa</taxon>
        <taxon>Arthropoda</taxon>
        <taxon>Hexapoda</taxon>
        <taxon>Insecta</taxon>
        <taxon>Pterygota</taxon>
        <taxon>Neoptera</taxon>
        <taxon>Endopterygota</taxon>
        <taxon>Diptera</taxon>
        <taxon>Brachycera</taxon>
        <taxon>Muscomorpha</taxon>
        <taxon>Muscoidea</taxon>
        <taxon>Muscidae</taxon>
        <taxon>Musca</taxon>
    </lineage>
</organism>
<gene>
    <name evidence="9" type="primary">LOC101887817</name>
</gene>
<accession>A0ABM3V9H2</accession>
<evidence type="ECO:0000256" key="5">
    <source>
        <dbReference type="PROSITE-ProRule" id="PRU00089"/>
    </source>
</evidence>
<feature type="region of interest" description="Disordered" evidence="6">
    <location>
        <begin position="616"/>
        <end position="670"/>
    </location>
</feature>
<feature type="compositionally biased region" description="Gly residues" evidence="6">
    <location>
        <begin position="742"/>
        <end position="751"/>
    </location>
</feature>
<evidence type="ECO:0000256" key="2">
    <source>
        <dbReference type="ARBA" id="ARBA00022473"/>
    </source>
</evidence>
<dbReference type="InterPro" id="IPR030456">
    <property type="entry name" value="TF_fork_head_CS_2"/>
</dbReference>
<dbReference type="SMART" id="SM00339">
    <property type="entry name" value="FH"/>
    <property type="match status" value="1"/>
</dbReference>
<dbReference type="GeneID" id="101887817"/>
<evidence type="ECO:0000259" key="7">
    <source>
        <dbReference type="PROSITE" id="PS50039"/>
    </source>
</evidence>
<feature type="DNA-binding region" description="Fork-head" evidence="5">
    <location>
        <begin position="352"/>
        <end position="449"/>
    </location>
</feature>
<dbReference type="PANTHER" id="PTHR46262:SF2">
    <property type="entry name" value="FORKHEAD BOX PROTEIN BINIOU"/>
    <property type="match status" value="1"/>
</dbReference>
<protein>
    <submittedName>
        <fullName evidence="9">Forkhead box protein biniou</fullName>
    </submittedName>
</protein>
<feature type="compositionally biased region" description="Low complexity" evidence="6">
    <location>
        <begin position="302"/>
        <end position="331"/>
    </location>
</feature>
<keyword evidence="4 5" id="KW-0539">Nucleus</keyword>
<feature type="compositionally biased region" description="Low complexity" evidence="6">
    <location>
        <begin position="550"/>
        <end position="559"/>
    </location>
</feature>
<dbReference type="Gene3D" id="1.10.10.10">
    <property type="entry name" value="Winged helix-like DNA-binding domain superfamily/Winged helix DNA-binding domain"/>
    <property type="match status" value="1"/>
</dbReference>
<evidence type="ECO:0000256" key="1">
    <source>
        <dbReference type="ARBA" id="ARBA00004123"/>
    </source>
</evidence>
<feature type="region of interest" description="Disordered" evidence="6">
    <location>
        <begin position="54"/>
        <end position="85"/>
    </location>
</feature>
<dbReference type="SUPFAM" id="SSF46785">
    <property type="entry name" value="Winged helix' DNA-binding domain"/>
    <property type="match status" value="1"/>
</dbReference>
<comment type="subcellular location">
    <subcellularLocation>
        <location evidence="1 5">Nucleus</location>
    </subcellularLocation>
</comment>
<keyword evidence="2" id="KW-0217">Developmental protein</keyword>
<feature type="region of interest" description="Disordered" evidence="6">
    <location>
        <begin position="218"/>
        <end position="350"/>
    </location>
</feature>
<feature type="compositionally biased region" description="Basic and acidic residues" evidence="6">
    <location>
        <begin position="332"/>
        <end position="350"/>
    </location>
</feature>
<feature type="compositionally biased region" description="Polar residues" evidence="6">
    <location>
        <begin position="266"/>
        <end position="301"/>
    </location>
</feature>
<feature type="compositionally biased region" description="Low complexity" evidence="6">
    <location>
        <begin position="223"/>
        <end position="234"/>
    </location>
</feature>
<feature type="compositionally biased region" description="Low complexity" evidence="6">
    <location>
        <begin position="714"/>
        <end position="741"/>
    </location>
</feature>
<dbReference type="PRINTS" id="PR00053">
    <property type="entry name" value="FORKHEAD"/>
</dbReference>
<evidence type="ECO:0000256" key="6">
    <source>
        <dbReference type="SAM" id="MobiDB-lite"/>
    </source>
</evidence>
<proteinExistence type="predicted"/>
<feature type="compositionally biased region" description="Low complexity" evidence="6">
    <location>
        <begin position="648"/>
        <end position="669"/>
    </location>
</feature>
<name>A0ABM3V9H2_MUSDO</name>
<keyword evidence="3 5" id="KW-0238">DNA-binding</keyword>
<evidence type="ECO:0000313" key="8">
    <source>
        <dbReference type="Proteomes" id="UP001652621"/>
    </source>
</evidence>
<feature type="region of interest" description="Disordered" evidence="6">
    <location>
        <begin position="530"/>
        <end position="559"/>
    </location>
</feature>
<evidence type="ECO:0000256" key="4">
    <source>
        <dbReference type="ARBA" id="ARBA00023242"/>
    </source>
</evidence>
<reference evidence="9" key="1">
    <citation type="submission" date="2025-08" db="UniProtKB">
        <authorList>
            <consortium name="RefSeq"/>
        </authorList>
    </citation>
    <scope>IDENTIFICATION</scope>
    <source>
        <strain evidence="9">Aabys</strain>
        <tissue evidence="9">Whole body</tissue>
    </source>
</reference>
<feature type="compositionally biased region" description="Polar residues" evidence="6">
    <location>
        <begin position="155"/>
        <end position="166"/>
    </location>
</feature>
<dbReference type="PANTHER" id="PTHR46262">
    <property type="entry name" value="FORKHEAD BOX PROTEIN BINIOU"/>
    <property type="match status" value="1"/>
</dbReference>
<sequence length="762" mass="82666">MIKSEDMLDTGPCGSLNAVSHHHSDLHQLNNHHTLYRNLQANILASSNFQPIMYGNEHHHHHSSSSSAAMRMHQDSPEMPDEKPPLLYNERKYYATMMTQSDTMNYGLTSLHSMSTPPASNSPISYGVLLSNPQGVTGHNGHDGGSVAPQPPPTSHSGNSSPSNRHTPSDSELHYNSINSNKILNLMPSSLNHHYASTIKYCSSKPSTDYMHHELQEQHHINEQQQQQQHSQHQSHTDHLDTGNSSELMHHTMQQQEQQQQQQQQRIQHTSSAGGVITTNSCTNSHNDSNQLLTNTTNTHYSSSSSPAKSVQSNQSDTPKSQQQSQQSSSSDARDLSSADTTKKSGIRRPEKPALSYINMIAMAIKESPTGKLTLSEIYSFLQKRFEFFRGPYIGWKNSVRHNLSLNECFKKLPKGMGVGKPGKGNYWTIEQNSAHMFEDEGSLRRRPRGYRSKLKVKPYAAVNGFYPTGSYDAGMDNPNFYGSQAFSAYDPYASATSAAGNFSDGWGTPHSHGQQTLPQYSNIATSAIMHNNNNSSPTPPMAHVPANNGSPGPSLTSSAAAALQANSNMDYATASLVAASNVGYSPYGSATAASGASSYNLDNGLRSMSLTQMSSLSTLSSHHTPPPPSTQQHQQHHHHHHNNGPVHHASSITPPPSASSSSASLIHTLPPPSIITSSALTSLPPTSSDSALIDRKPIFLPSMTPPSGTISTPPLHQQQQQPQHHLNVVGGTSNENNGPNNGEGGTGSGGSSYYEHIKYSN</sequence>
<dbReference type="PROSITE" id="PS00658">
    <property type="entry name" value="FORK_HEAD_2"/>
    <property type="match status" value="1"/>
</dbReference>
<dbReference type="InterPro" id="IPR051770">
    <property type="entry name" value="Forkhead_box_regulator"/>
</dbReference>
<evidence type="ECO:0000256" key="3">
    <source>
        <dbReference type="ARBA" id="ARBA00023125"/>
    </source>
</evidence>
<feature type="domain" description="Fork-head" evidence="7">
    <location>
        <begin position="352"/>
        <end position="449"/>
    </location>
</feature>
<dbReference type="Pfam" id="PF00250">
    <property type="entry name" value="Forkhead"/>
    <property type="match status" value="1"/>
</dbReference>
<dbReference type="InterPro" id="IPR036390">
    <property type="entry name" value="WH_DNA-bd_sf"/>
</dbReference>
<feature type="compositionally biased region" description="Low complexity" evidence="6">
    <location>
        <begin position="254"/>
        <end position="265"/>
    </location>
</feature>
<dbReference type="PROSITE" id="PS50039">
    <property type="entry name" value="FORK_HEAD_3"/>
    <property type="match status" value="1"/>
</dbReference>
<keyword evidence="8" id="KW-1185">Reference proteome</keyword>
<feature type="region of interest" description="Disordered" evidence="6">
    <location>
        <begin position="699"/>
        <end position="762"/>
    </location>
</feature>
<dbReference type="RefSeq" id="XP_058982412.1">
    <property type="nucleotide sequence ID" value="XM_059126429.1"/>
</dbReference>
<dbReference type="InterPro" id="IPR001766">
    <property type="entry name" value="Fork_head_dom"/>
</dbReference>
<evidence type="ECO:0000313" key="9">
    <source>
        <dbReference type="RefSeq" id="XP_058982412.1"/>
    </source>
</evidence>
<feature type="compositionally biased region" description="Basic and acidic residues" evidence="6">
    <location>
        <begin position="72"/>
        <end position="85"/>
    </location>
</feature>
<dbReference type="InterPro" id="IPR036388">
    <property type="entry name" value="WH-like_DNA-bd_sf"/>
</dbReference>
<feature type="compositionally biased region" description="Polar residues" evidence="6">
    <location>
        <begin position="114"/>
        <end position="124"/>
    </location>
</feature>
<feature type="region of interest" description="Disordered" evidence="6">
    <location>
        <begin position="114"/>
        <end position="175"/>
    </location>
</feature>
<dbReference type="Proteomes" id="UP001652621">
    <property type="component" value="Unplaced"/>
</dbReference>